<dbReference type="WormBase" id="K08C9.5">
    <property type="protein sequence ID" value="CE18861"/>
    <property type="gene ID" value="WBGene00010652"/>
</dbReference>
<evidence type="ECO:0000313" key="3">
    <source>
        <dbReference type="Proteomes" id="UP000001940"/>
    </source>
</evidence>
<name>Q9XUT7_CAEEL</name>
<dbReference type="AGR" id="WB:WBGene00010652"/>
<dbReference type="InterPro" id="IPR012885">
    <property type="entry name" value="F-box_Sdz-33"/>
</dbReference>
<dbReference type="CTD" id="187139"/>
<dbReference type="KEGG" id="cel:CELE_K08C9.5"/>
<evidence type="ECO:0000259" key="1">
    <source>
        <dbReference type="Pfam" id="PF07735"/>
    </source>
</evidence>
<dbReference type="Bgee" id="WBGene00010652">
    <property type="expression patterns" value="Expressed in pharyngeal muscle cell (C elegans) and 2 other cell types or tissues"/>
</dbReference>
<gene>
    <name evidence="2" type="ORF">CELE_K08C9.5</name>
    <name evidence="2 4" type="ORF">K08C9.5</name>
</gene>
<reference evidence="2 3" key="1">
    <citation type="journal article" date="1998" name="Science">
        <title>Genome sequence of the nematode C. elegans: a platform for investigating biology.</title>
        <authorList>
            <consortium name="The C. elegans sequencing consortium"/>
            <person name="Sulson J.E."/>
            <person name="Waterston R."/>
        </authorList>
    </citation>
    <scope>NUCLEOTIDE SEQUENCE [LARGE SCALE GENOMIC DNA]</scope>
    <source>
        <strain evidence="2 3">Bristol N2</strain>
    </source>
</reference>
<proteinExistence type="predicted"/>
<dbReference type="OrthoDB" id="5891713at2759"/>
<evidence type="ECO:0000313" key="2">
    <source>
        <dbReference type="EMBL" id="CAB04584.1"/>
    </source>
</evidence>
<dbReference type="FunCoup" id="Q9XUT7">
    <property type="interactions" value="811"/>
</dbReference>
<dbReference type="GeneID" id="187139"/>
<dbReference type="PIR" id="T23438">
    <property type="entry name" value="T23438"/>
</dbReference>
<dbReference type="UCSC" id="K08C9.5">
    <property type="organism name" value="c. elegans"/>
</dbReference>
<feature type="domain" description="Sdz-33 F-box" evidence="1">
    <location>
        <begin position="197"/>
        <end position="242"/>
    </location>
</feature>
<dbReference type="PhylomeDB" id="Q9XUT7"/>
<dbReference type="InParanoid" id="Q9XUT7"/>
<evidence type="ECO:0000313" key="4">
    <source>
        <dbReference type="WormBase" id="K08C9.5"/>
    </source>
</evidence>
<dbReference type="InterPro" id="IPR053222">
    <property type="entry name" value="Zygotic_Embryogenesis-Asso"/>
</dbReference>
<dbReference type="PANTHER" id="PTHR22899:SF1">
    <property type="entry name" value="F-BOX ASSOCIATED DOMAIN-CONTAINING PROTEIN"/>
    <property type="match status" value="1"/>
</dbReference>
<dbReference type="HOGENOM" id="CLU_894982_0_0_1"/>
<dbReference type="AlphaFoldDB" id="Q9XUT7"/>
<dbReference type="OMA" id="TKWSGWG"/>
<dbReference type="Pfam" id="PF07735">
    <property type="entry name" value="FBA_2"/>
    <property type="match status" value="1"/>
</dbReference>
<dbReference type="Proteomes" id="UP000001940">
    <property type="component" value="Chromosome I"/>
</dbReference>
<dbReference type="EMBL" id="BX284601">
    <property type="protein sequence ID" value="CAB04584.1"/>
    <property type="molecule type" value="Genomic_DNA"/>
</dbReference>
<sequence>MPKPFHLFRLPRVARARVLKYFGTVELIHISLFSNLALQSSKSVLKKPRKLLIFIDGKFEIWLQFRRSQLIWTFIDDAEILSENGGAFRVTKWSGWGCKVLEESYERKFGFRQIIDRFLDVFEIPVFVMTVSDFIGKFDVGTLRVLFENLKVENLRLGYLIPPSHVNLLLEPQNLKISKKLVLKSTPSTPEDLSFGMEELQIEHSDWLELGQLLRIRCKSVDLGFTSLTSNNWNLYLKFWKSAALTDIRELKARSEDGWNVEKLLHGLDAREVAPNTWEIIKTTLPCKSTTGTIFLRTFDIQSVFVFSVTL</sequence>
<keyword evidence="3" id="KW-1185">Reference proteome</keyword>
<dbReference type="RefSeq" id="NP_492933.1">
    <property type="nucleotide sequence ID" value="NM_060532.1"/>
</dbReference>
<organism evidence="2 3">
    <name type="scientific">Caenorhabditis elegans</name>
    <dbReference type="NCBI Taxonomy" id="6239"/>
    <lineage>
        <taxon>Eukaryota</taxon>
        <taxon>Metazoa</taxon>
        <taxon>Ecdysozoa</taxon>
        <taxon>Nematoda</taxon>
        <taxon>Chromadorea</taxon>
        <taxon>Rhabditida</taxon>
        <taxon>Rhabditina</taxon>
        <taxon>Rhabditomorpha</taxon>
        <taxon>Rhabditoidea</taxon>
        <taxon>Rhabditidae</taxon>
        <taxon>Peloderinae</taxon>
        <taxon>Caenorhabditis</taxon>
    </lineage>
</organism>
<protein>
    <submittedName>
        <fullName evidence="2">F-box associated domain-containing protein</fullName>
    </submittedName>
</protein>
<dbReference type="eggNOG" id="ENOG502TI73">
    <property type="taxonomic scope" value="Eukaryota"/>
</dbReference>
<dbReference type="PaxDb" id="6239-K08C9.5"/>
<dbReference type="PANTHER" id="PTHR22899">
    <property type="entry name" value="CYCLIN-RELATED F-BOX FAMILY"/>
    <property type="match status" value="1"/>
</dbReference>
<accession>Q9XUT7</accession>